<keyword evidence="1" id="KW-0472">Membrane</keyword>
<name>B7AUF2_9FIRM</name>
<dbReference type="eggNOG" id="COG3944">
    <property type="taxonomic scope" value="Bacteria"/>
</dbReference>
<keyword evidence="1" id="KW-1133">Transmembrane helix</keyword>
<sequence>MSEQEYVRKYMLKDIFKRNMRFWWLIVICVAVFAGGLGYKKYNEYQKRFAKIELKGTVKQYSVDYYSGNVKGESLLMRTQTLIAVMTSRETYSELVKLSGYPLTYDTFVELVICDNDGTKDSVTARMQYPFGSDEYSIVEDSDAESFMGYYVQAVKNTCDRILGENVVYELGRSDRSSVTYTASDEQKQAANKAVIKNAFIGGVIGLIIPVVIITLIYLLGGKLRTAAEIAFCAGLKLLADVKEDDCSQLEQAELYLEHRYGLNGININLIHIGDGGEYISDKLKESFKNAGYKADVTLTDTNAADVNAGAYRAAMKADASILVAGAGRLREQDIENVVRTMALYDIEGSGVIVYEPHR</sequence>
<gene>
    <name evidence="2" type="ORF">BACPEC_02350</name>
</gene>
<dbReference type="Proteomes" id="UP000003136">
    <property type="component" value="Unassembled WGS sequence"/>
</dbReference>
<feature type="transmembrane region" description="Helical" evidence="1">
    <location>
        <begin position="199"/>
        <end position="220"/>
    </location>
</feature>
<keyword evidence="3" id="KW-1185">Reference proteome</keyword>
<feature type="transmembrane region" description="Helical" evidence="1">
    <location>
        <begin position="21"/>
        <end position="39"/>
    </location>
</feature>
<protein>
    <recommendedName>
        <fullName evidence="4">Polysaccharide chain length determinant N-terminal domain-containing protein</fullName>
    </recommendedName>
</protein>
<dbReference type="STRING" id="483218.BACPEC_02350"/>
<evidence type="ECO:0000313" key="3">
    <source>
        <dbReference type="Proteomes" id="UP000003136"/>
    </source>
</evidence>
<dbReference type="AlphaFoldDB" id="B7AUF2"/>
<evidence type="ECO:0008006" key="4">
    <source>
        <dbReference type="Google" id="ProtNLM"/>
    </source>
</evidence>
<evidence type="ECO:0000313" key="2">
    <source>
        <dbReference type="EMBL" id="EEC55843.1"/>
    </source>
</evidence>
<comment type="caution">
    <text evidence="2">The sequence shown here is derived from an EMBL/GenBank/DDBJ whole genome shotgun (WGS) entry which is preliminary data.</text>
</comment>
<reference evidence="2 3" key="1">
    <citation type="submission" date="2008-11" db="EMBL/GenBank/DDBJ databases">
        <title>Draft genome sequence of Bacteroides pectinophilus (ATCC 43243).</title>
        <authorList>
            <person name="Sudarsanam P."/>
            <person name="Ley R."/>
            <person name="Guruge J."/>
            <person name="Turnbaugh P.J."/>
            <person name="Mahowald M."/>
            <person name="Liep D."/>
            <person name="Gordon J."/>
        </authorList>
    </citation>
    <scope>NUCLEOTIDE SEQUENCE [LARGE SCALE GENOMIC DNA]</scope>
    <source>
        <strain evidence="2 3">ATCC 43243</strain>
    </source>
</reference>
<keyword evidence="1" id="KW-0812">Transmembrane</keyword>
<evidence type="ECO:0000256" key="1">
    <source>
        <dbReference type="SAM" id="Phobius"/>
    </source>
</evidence>
<organism evidence="2 3">
    <name type="scientific">[Bacteroides] pectinophilus ATCC 43243</name>
    <dbReference type="NCBI Taxonomy" id="483218"/>
    <lineage>
        <taxon>Bacteria</taxon>
        <taxon>Bacillati</taxon>
        <taxon>Bacillota</taxon>
        <taxon>Clostridia</taxon>
        <taxon>Eubacteriales</taxon>
    </lineage>
</organism>
<reference evidence="2 3" key="2">
    <citation type="submission" date="2008-11" db="EMBL/GenBank/DDBJ databases">
        <authorList>
            <person name="Fulton L."/>
            <person name="Clifton S."/>
            <person name="Fulton B."/>
            <person name="Xu J."/>
            <person name="Minx P."/>
            <person name="Pepin K.H."/>
            <person name="Johnson M."/>
            <person name="Bhonagiri V."/>
            <person name="Nash W.E."/>
            <person name="Mardis E.R."/>
            <person name="Wilson R.K."/>
        </authorList>
    </citation>
    <scope>NUCLEOTIDE SEQUENCE [LARGE SCALE GENOMIC DNA]</scope>
    <source>
        <strain evidence="2 3">ATCC 43243</strain>
    </source>
</reference>
<dbReference type="HOGENOM" id="CLU_770869_0_0_9"/>
<proteinExistence type="predicted"/>
<accession>B7AUF2</accession>
<dbReference type="EMBL" id="ABVQ01000037">
    <property type="protein sequence ID" value="EEC55843.1"/>
    <property type="molecule type" value="Genomic_DNA"/>
</dbReference>